<organism evidence="1">
    <name type="scientific">hydrothermal vent metagenome</name>
    <dbReference type="NCBI Taxonomy" id="652676"/>
    <lineage>
        <taxon>unclassified sequences</taxon>
        <taxon>metagenomes</taxon>
        <taxon>ecological metagenomes</taxon>
    </lineage>
</organism>
<sequence>MSADKSQDEGLHVFNELAGLPASGACFLIPGPTGVLEAMLTYSVPPTAFSPIAVVCHPHPLYGGTLSNKVVHMVSKAFNALGVMALRFNFRGVGHSDGRFDHGVGEVQDMLAAVSWVRQHFARSPLWLAGFSFGSFVAYSGYRQAGAEQLLLVAPPVDRFKFAQDRGVDVPWMVIQGGADEVVNPESVSLWVAQQPQRPVYECLDDASHFFHSRLVPLRERIVRAWG</sequence>
<accession>A0A3B1A5N0</accession>
<proteinExistence type="predicted"/>
<dbReference type="PANTHER" id="PTHR42103">
    <property type="entry name" value="ALPHA/BETA-HYDROLASES SUPERFAMILY PROTEIN"/>
    <property type="match status" value="1"/>
</dbReference>
<keyword evidence="1" id="KW-0378">Hydrolase</keyword>
<dbReference type="SUPFAM" id="SSF53474">
    <property type="entry name" value="alpha/beta-Hydrolases"/>
    <property type="match status" value="1"/>
</dbReference>
<name>A0A3B1A5N0_9ZZZZ</name>
<protein>
    <submittedName>
        <fullName evidence="1">Hydrolase PA4440, alpha/beta fold family</fullName>
    </submittedName>
</protein>
<reference evidence="1" key="1">
    <citation type="submission" date="2018-06" db="EMBL/GenBank/DDBJ databases">
        <authorList>
            <person name="Zhirakovskaya E."/>
        </authorList>
    </citation>
    <scope>NUCLEOTIDE SEQUENCE</scope>
</reference>
<evidence type="ECO:0000313" key="1">
    <source>
        <dbReference type="EMBL" id="VAW95052.1"/>
    </source>
</evidence>
<dbReference type="GO" id="GO:0016787">
    <property type="term" value="F:hydrolase activity"/>
    <property type="evidence" value="ECO:0007669"/>
    <property type="project" value="UniProtKB-KW"/>
</dbReference>
<dbReference type="Gene3D" id="3.40.50.1820">
    <property type="entry name" value="alpha/beta hydrolase"/>
    <property type="match status" value="1"/>
</dbReference>
<dbReference type="PANTHER" id="PTHR42103:SF2">
    <property type="entry name" value="AB HYDROLASE-1 DOMAIN-CONTAINING PROTEIN"/>
    <property type="match status" value="1"/>
</dbReference>
<gene>
    <name evidence="1" type="ORF">MNBD_GAMMA20-35</name>
</gene>
<dbReference type="AlphaFoldDB" id="A0A3B1A5N0"/>
<dbReference type="EMBL" id="UOFU01000063">
    <property type="protein sequence ID" value="VAW95052.1"/>
    <property type="molecule type" value="Genomic_DNA"/>
</dbReference>
<dbReference type="InterPro" id="IPR029058">
    <property type="entry name" value="AB_hydrolase_fold"/>
</dbReference>